<protein>
    <submittedName>
        <fullName evidence="1">Catalase</fullName>
    </submittedName>
</protein>
<dbReference type="InterPro" id="IPR043721">
    <property type="entry name" value="DUF5662"/>
</dbReference>
<gene>
    <name evidence="1" type="ORF">KSV97_00970</name>
    <name evidence="2" type="ORF">KSW06_00980</name>
</gene>
<accession>A0AAW4MVL4</accession>
<reference evidence="1 4" key="1">
    <citation type="submission" date="2021-06" db="EMBL/GenBank/DDBJ databases">
        <title>Collection of gut derived symbiotic bacterial strains cultured from healthy donors.</title>
        <authorList>
            <person name="Lin H."/>
            <person name="Littmann E."/>
            <person name="Pamer E.G."/>
        </authorList>
    </citation>
    <scope>NUCLEOTIDE SEQUENCE</scope>
    <source>
        <strain evidence="2 4">MSK.21.70</strain>
        <strain evidence="1">MSK.21.82</strain>
    </source>
</reference>
<evidence type="ECO:0000313" key="3">
    <source>
        <dbReference type="Proteomes" id="UP001196408"/>
    </source>
</evidence>
<organism evidence="1 3">
    <name type="scientific">Catenibacterium mitsuokai</name>
    <dbReference type="NCBI Taxonomy" id="100886"/>
    <lineage>
        <taxon>Bacteria</taxon>
        <taxon>Bacillati</taxon>
        <taxon>Bacillota</taxon>
        <taxon>Erysipelotrichia</taxon>
        <taxon>Erysipelotrichales</taxon>
        <taxon>Coprobacillaceae</taxon>
        <taxon>Catenibacterium</taxon>
    </lineage>
</organism>
<dbReference type="Proteomes" id="UP001196408">
    <property type="component" value="Unassembled WGS sequence"/>
</dbReference>
<dbReference type="EMBL" id="JAHOEF010000003">
    <property type="protein sequence ID" value="MBV3381821.1"/>
    <property type="molecule type" value="Genomic_DNA"/>
</dbReference>
<dbReference type="RefSeq" id="WP_217746923.1">
    <property type="nucleotide sequence ID" value="NZ_JAHOEB010000003.1"/>
</dbReference>
<dbReference type="Pfam" id="PF18907">
    <property type="entry name" value="DUF5662"/>
    <property type="match status" value="1"/>
</dbReference>
<dbReference type="EMBL" id="JAHOEL010000003">
    <property type="protein sequence ID" value="MBV3391845.1"/>
    <property type="molecule type" value="Genomic_DNA"/>
</dbReference>
<proteinExistence type="predicted"/>
<sequence>MHIWGHFKTITKHKILVGKLCFKVHLYKQGLLHDLSKYTPTEFITGIKYYKGTYSPNSAERNEKGYSTAWLHHKGRNKHHWEYWVDFTRKGQVPAKMPYNYVLEMFCDRVAASKIYEGKNYTDAFPLQYYESGQYSYILHPETRALLRFMLVYLKNHGLDDTIKMINRHHDYDEYFVEFKDDFM</sequence>
<keyword evidence="4" id="KW-1185">Reference proteome</keyword>
<dbReference type="Proteomes" id="UP001197492">
    <property type="component" value="Unassembled WGS sequence"/>
</dbReference>
<dbReference type="AlphaFoldDB" id="A0AAW4MVL4"/>
<evidence type="ECO:0000313" key="1">
    <source>
        <dbReference type="EMBL" id="MBV3381821.1"/>
    </source>
</evidence>
<comment type="caution">
    <text evidence="1">The sequence shown here is derived from an EMBL/GenBank/DDBJ whole genome shotgun (WGS) entry which is preliminary data.</text>
</comment>
<evidence type="ECO:0000313" key="2">
    <source>
        <dbReference type="EMBL" id="MBV3391845.1"/>
    </source>
</evidence>
<evidence type="ECO:0000313" key="4">
    <source>
        <dbReference type="Proteomes" id="UP001197492"/>
    </source>
</evidence>
<name>A0AAW4MVL4_9FIRM</name>